<evidence type="ECO:0000313" key="1">
    <source>
        <dbReference type="EMBL" id="MBN9413425.1"/>
    </source>
</evidence>
<protein>
    <submittedName>
        <fullName evidence="1">Metabolite traffic protein EboE</fullName>
    </submittedName>
</protein>
<dbReference type="NCBIfam" id="NF035939">
    <property type="entry name" value="TIM_EboE"/>
    <property type="match status" value="1"/>
</dbReference>
<dbReference type="AlphaFoldDB" id="A0A8J7TU01"/>
<comment type="caution">
    <text evidence="1">The sequence shown here is derived from an EMBL/GenBank/DDBJ whole genome shotgun (WGS) entry which is preliminary data.</text>
</comment>
<dbReference type="InterPro" id="IPR036237">
    <property type="entry name" value="Xyl_isomerase-like_sf"/>
</dbReference>
<sequence>MRIGENDFFHLTYCSNIHPGEHWNEIFHNLENYILPLKASLSPDKSFGIGLRLSDKASRELLSSSALIAFKDWLSHNNLYVFTINGFVYDHFHHKLIKEKVYQPDWTTSERRDYSLRLVKILTALTPPGSESGFSTSPLSYKPWLDASTKLTTFRTATFSLMQVVAEMVRINEGEGKSLHIDIEPEPDCLIATTEEAIFFFKEWLFFEGASQLASLLKVSPNKAEAYIRKHVRLCYDICHFSIEYEDHTRNLRLLKEAGIEIGKVQVSSALKVHVSNDKDRQQGIIQNLTSLTASPYLHQVIIRDKHGNLSRYEDLIKAIPDFSKMAEAEWRIHFHVPLFLEKYDTLHSTQNDVKTVLNLIQENKATSYLEIETYTWDVLPPSLKEDLKDSLQREYEWVLQNFKPKD</sequence>
<proteinExistence type="predicted"/>
<dbReference type="Proteomes" id="UP000664414">
    <property type="component" value="Unassembled WGS sequence"/>
</dbReference>
<dbReference type="SUPFAM" id="SSF51658">
    <property type="entry name" value="Xylose isomerase-like"/>
    <property type="match status" value="1"/>
</dbReference>
<name>A0A8J7TU01_9PROT</name>
<dbReference type="Gene3D" id="3.20.20.150">
    <property type="entry name" value="Divalent-metal-dependent TIM barrel enzymes"/>
    <property type="match status" value="1"/>
</dbReference>
<accession>A0A8J7TU01</accession>
<gene>
    <name evidence="1" type="primary">eboE</name>
    <name evidence="1" type="ORF">J0H12_05835</name>
</gene>
<organism evidence="1 2">
    <name type="scientific">Candidatus Paracaedimonas acanthamoebae</name>
    <dbReference type="NCBI Taxonomy" id="244581"/>
    <lineage>
        <taxon>Bacteria</taxon>
        <taxon>Pseudomonadati</taxon>
        <taxon>Pseudomonadota</taxon>
        <taxon>Alphaproteobacteria</taxon>
        <taxon>Holosporales</taxon>
        <taxon>Caedimonadaceae</taxon>
        <taxon>Candidatus Paracaedimonas</taxon>
    </lineage>
</organism>
<dbReference type="EMBL" id="JAFKGL010000023">
    <property type="protein sequence ID" value="MBN9413425.1"/>
    <property type="molecule type" value="Genomic_DNA"/>
</dbReference>
<evidence type="ECO:0000313" key="2">
    <source>
        <dbReference type="Proteomes" id="UP000664414"/>
    </source>
</evidence>
<reference evidence="1" key="1">
    <citation type="submission" date="2021-02" db="EMBL/GenBank/DDBJ databases">
        <title>Thiocyanate and organic carbon inputs drive convergent selection for specific autotrophic Afipia and Thiobacillus strains within complex microbiomes.</title>
        <authorList>
            <person name="Huddy R.J."/>
            <person name="Sachdeva R."/>
            <person name="Kadzinga F."/>
            <person name="Kantor R.S."/>
            <person name="Harrison S.T.L."/>
            <person name="Banfield J.F."/>
        </authorList>
    </citation>
    <scope>NUCLEOTIDE SEQUENCE</scope>
    <source>
        <strain evidence="1">SCN18_10_11_15_R4_P_38_20</strain>
    </source>
</reference>